<dbReference type="SUPFAM" id="SSF82185">
    <property type="entry name" value="Histone H3 K4-specific methyltransferase SET7/9 N-terminal domain"/>
    <property type="match status" value="1"/>
</dbReference>
<feature type="chain" id="PRO_5021883738" description="MORN repeat protein" evidence="1">
    <location>
        <begin position="25"/>
        <end position="367"/>
    </location>
</feature>
<keyword evidence="3" id="KW-1185">Reference proteome</keyword>
<dbReference type="Gene3D" id="2.20.110.10">
    <property type="entry name" value="Histone H3 K4-specific methyltransferase SET7/9 N-terminal domain"/>
    <property type="match status" value="1"/>
</dbReference>
<accession>A0A512BCR1</accession>
<evidence type="ECO:0000313" key="2">
    <source>
        <dbReference type="EMBL" id="GEO09752.1"/>
    </source>
</evidence>
<comment type="caution">
    <text evidence="2">The sequence shown here is derived from an EMBL/GenBank/DDBJ whole genome shotgun (WGS) entry which is preliminary data.</text>
</comment>
<dbReference type="AlphaFoldDB" id="A0A512BCR1"/>
<name>A0A512BCR1_9BACT</name>
<reference evidence="2 3" key="1">
    <citation type="submission" date="2019-07" db="EMBL/GenBank/DDBJ databases">
        <title>Whole genome shotgun sequence of Segetibacter aerophilus NBRC 106135.</title>
        <authorList>
            <person name="Hosoyama A."/>
            <person name="Uohara A."/>
            <person name="Ohji S."/>
            <person name="Ichikawa N."/>
        </authorList>
    </citation>
    <scope>NUCLEOTIDE SEQUENCE [LARGE SCALE GENOMIC DNA]</scope>
    <source>
        <strain evidence="2 3">NBRC 106135</strain>
    </source>
</reference>
<protein>
    <recommendedName>
        <fullName evidence="4">MORN repeat protein</fullName>
    </recommendedName>
</protein>
<feature type="signal peptide" evidence="1">
    <location>
        <begin position="1"/>
        <end position="24"/>
    </location>
</feature>
<gene>
    <name evidence="2" type="ORF">SAE01_22480</name>
</gene>
<evidence type="ECO:0008006" key="4">
    <source>
        <dbReference type="Google" id="ProtNLM"/>
    </source>
</evidence>
<dbReference type="RefSeq" id="WP_147203863.1">
    <property type="nucleotide sequence ID" value="NZ_BJYT01000007.1"/>
</dbReference>
<dbReference type="Proteomes" id="UP000321513">
    <property type="component" value="Unassembled WGS sequence"/>
</dbReference>
<organism evidence="2 3">
    <name type="scientific">Segetibacter aerophilus</name>
    <dbReference type="NCBI Taxonomy" id="670293"/>
    <lineage>
        <taxon>Bacteria</taxon>
        <taxon>Pseudomonadati</taxon>
        <taxon>Bacteroidota</taxon>
        <taxon>Chitinophagia</taxon>
        <taxon>Chitinophagales</taxon>
        <taxon>Chitinophagaceae</taxon>
        <taxon>Segetibacter</taxon>
    </lineage>
</organism>
<proteinExistence type="predicted"/>
<evidence type="ECO:0000313" key="3">
    <source>
        <dbReference type="Proteomes" id="UP000321513"/>
    </source>
</evidence>
<sequence>MKIIFTTLYIFATSIITVSAQTQAAPRNVWARAYTKDKVFFNNDYFLVEDTCAEIVRLGTFNPWTKKFTGKFKDISSAGERIVAEGNYNADGLKDGDFISYYLNGNTEAKGSFTNDMYNGRWDFYYPTGKPRLSLLATGKAIKILDVWNEEGKKTVENGAGTFESVIGPIAWSGKLVAGTPEGKWTAKTIYGRQDEVLGTERFKLGQFVKGSNVVGEYTDSSHILLASPDLLHLTKAEKLWMSSVPCHGARQAIATYAQPSNGPEQFTTWIAERLGPVLNNVQLNSINEPIELKGTVLEDGRLTFKNTEGNDRKLVSALTMGLSGLSNFTPARRDGKTVKQELVIIIKYNSSVYTFTYRLLPIGLEK</sequence>
<dbReference type="OrthoDB" id="652604at2"/>
<evidence type="ECO:0000256" key="1">
    <source>
        <dbReference type="SAM" id="SignalP"/>
    </source>
</evidence>
<keyword evidence="1" id="KW-0732">Signal</keyword>
<dbReference type="EMBL" id="BJYT01000007">
    <property type="protein sequence ID" value="GEO09752.1"/>
    <property type="molecule type" value="Genomic_DNA"/>
</dbReference>